<organism evidence="2">
    <name type="scientific">Dehalogenimonas sp. 4OHTPN</name>
    <dbReference type="NCBI Taxonomy" id="3166643"/>
    <lineage>
        <taxon>Bacteria</taxon>
        <taxon>Bacillati</taxon>
        <taxon>Chloroflexota</taxon>
        <taxon>Dehalococcoidia</taxon>
        <taxon>Dehalococcoidales</taxon>
        <taxon>Dehalococcoidaceae</taxon>
        <taxon>Dehalogenimonas</taxon>
    </lineage>
</organism>
<dbReference type="InterPro" id="IPR056097">
    <property type="entry name" value="DUF7680"/>
</dbReference>
<evidence type="ECO:0000259" key="1">
    <source>
        <dbReference type="Pfam" id="PF24728"/>
    </source>
</evidence>
<accession>A0AAU8GC76</accession>
<proteinExistence type="predicted"/>
<gene>
    <name evidence="2" type="ORF">ABV300_03715</name>
</gene>
<reference evidence="2" key="1">
    <citation type="submission" date="2024-06" db="EMBL/GenBank/DDBJ databases">
        <title>A Novel Isolate, Dehalogenimonas sp. Strain 4OHTPN, Dechlorinates Aromatic 4 Hydroxy chlorothalonil by a Novel Reductive Dehalogenase.</title>
        <authorList>
            <person name="Liu G."/>
        </authorList>
    </citation>
    <scope>NUCLEOTIDE SEQUENCE</scope>
    <source>
        <strain evidence="2">4OHTPN</strain>
    </source>
</reference>
<dbReference type="RefSeq" id="WP_353715184.1">
    <property type="nucleotide sequence ID" value="NZ_CP159307.1"/>
</dbReference>
<evidence type="ECO:0000313" key="2">
    <source>
        <dbReference type="EMBL" id="XCH33996.1"/>
    </source>
</evidence>
<dbReference type="EMBL" id="CP159307">
    <property type="protein sequence ID" value="XCH33996.1"/>
    <property type="molecule type" value="Genomic_DNA"/>
</dbReference>
<dbReference type="AlphaFoldDB" id="A0AAU8GC76"/>
<name>A0AAU8GC76_9CHLR</name>
<dbReference type="Pfam" id="PF24728">
    <property type="entry name" value="DUF7680"/>
    <property type="match status" value="1"/>
</dbReference>
<sequence>MKDGKSFELKVLPLSDAEYALELRQRKLAGDKGDSGMPLVVSVQGMPLKAVLDQVLDTIKKNGYRANDLRASREEPFELDEEQGVRLGLLFLAIKPLKKPSRIESVSCSIRQMETEEAYYWFAKCSRGAGRGRACRAARILMAEE</sequence>
<protein>
    <recommendedName>
        <fullName evidence="1">DUF7680 domain-containing protein</fullName>
    </recommendedName>
</protein>
<feature type="domain" description="DUF7680" evidence="1">
    <location>
        <begin position="7"/>
        <end position="143"/>
    </location>
</feature>